<feature type="compositionally biased region" description="Low complexity" evidence="3">
    <location>
        <begin position="129"/>
        <end position="149"/>
    </location>
</feature>
<feature type="region of interest" description="Disordered" evidence="3">
    <location>
        <begin position="593"/>
        <end position="637"/>
    </location>
</feature>
<evidence type="ECO:0000259" key="4">
    <source>
        <dbReference type="PROSITE" id="PS50048"/>
    </source>
</evidence>
<dbReference type="CDD" id="cd00067">
    <property type="entry name" value="GAL4"/>
    <property type="match status" value="1"/>
</dbReference>
<dbReference type="Pfam" id="PF00172">
    <property type="entry name" value="Zn_clus"/>
    <property type="match status" value="1"/>
</dbReference>
<dbReference type="PANTHER" id="PTHR31001">
    <property type="entry name" value="UNCHARACTERIZED TRANSCRIPTIONAL REGULATORY PROTEIN"/>
    <property type="match status" value="1"/>
</dbReference>
<evidence type="ECO:0000256" key="3">
    <source>
        <dbReference type="SAM" id="MobiDB-lite"/>
    </source>
</evidence>
<feature type="compositionally biased region" description="Polar residues" evidence="3">
    <location>
        <begin position="58"/>
        <end position="70"/>
    </location>
</feature>
<dbReference type="Proteomes" id="UP000245768">
    <property type="component" value="Unassembled WGS sequence"/>
</dbReference>
<dbReference type="InterPro" id="IPR036864">
    <property type="entry name" value="Zn2-C6_fun-type_DNA-bd_sf"/>
</dbReference>
<evidence type="ECO:0000313" key="5">
    <source>
        <dbReference type="EMBL" id="PWN88601.1"/>
    </source>
</evidence>
<dbReference type="STRING" id="215250.A0A316YHH6"/>
<dbReference type="GO" id="GO:0008270">
    <property type="term" value="F:zinc ion binding"/>
    <property type="evidence" value="ECO:0007669"/>
    <property type="project" value="InterPro"/>
</dbReference>
<dbReference type="InterPro" id="IPR001138">
    <property type="entry name" value="Zn2Cys6_DnaBD"/>
</dbReference>
<evidence type="ECO:0000313" key="6">
    <source>
        <dbReference type="Proteomes" id="UP000245768"/>
    </source>
</evidence>
<dbReference type="RefSeq" id="XP_025375799.1">
    <property type="nucleotide sequence ID" value="XM_025523664.1"/>
</dbReference>
<evidence type="ECO:0000256" key="2">
    <source>
        <dbReference type="ARBA" id="ARBA00023242"/>
    </source>
</evidence>
<dbReference type="InterPro" id="IPR050613">
    <property type="entry name" value="Sec_Metabolite_Reg"/>
</dbReference>
<gene>
    <name evidence="5" type="ORF">FA10DRAFT_281085</name>
</gene>
<dbReference type="AlphaFoldDB" id="A0A316YHH6"/>
<dbReference type="PROSITE" id="PS50048">
    <property type="entry name" value="ZN2_CY6_FUNGAL_2"/>
    <property type="match status" value="1"/>
</dbReference>
<dbReference type="SMART" id="SM00066">
    <property type="entry name" value="GAL4"/>
    <property type="match status" value="1"/>
</dbReference>
<reference evidence="5 6" key="1">
    <citation type="journal article" date="2018" name="Mol. Biol. Evol.">
        <title>Broad Genomic Sampling Reveals a Smut Pathogenic Ancestry of the Fungal Clade Ustilaginomycotina.</title>
        <authorList>
            <person name="Kijpornyongpan T."/>
            <person name="Mondo S.J."/>
            <person name="Barry K."/>
            <person name="Sandor L."/>
            <person name="Lee J."/>
            <person name="Lipzen A."/>
            <person name="Pangilinan J."/>
            <person name="LaButti K."/>
            <person name="Hainaut M."/>
            <person name="Henrissat B."/>
            <person name="Grigoriev I.V."/>
            <person name="Spatafora J.W."/>
            <person name="Aime M.C."/>
        </authorList>
    </citation>
    <scope>NUCLEOTIDE SEQUENCE [LARGE SCALE GENOMIC DNA]</scope>
    <source>
        <strain evidence="5 6">MCA 4198</strain>
    </source>
</reference>
<dbReference type="GeneID" id="37045580"/>
<proteinExistence type="predicted"/>
<feature type="region of interest" description="Disordered" evidence="3">
    <location>
        <begin position="115"/>
        <end position="173"/>
    </location>
</feature>
<feature type="domain" description="Zn(2)-C6 fungal-type" evidence="4">
    <location>
        <begin position="80"/>
        <end position="109"/>
    </location>
</feature>
<keyword evidence="2" id="KW-0539">Nucleus</keyword>
<dbReference type="PANTHER" id="PTHR31001:SF89">
    <property type="entry name" value="ZN(2)-C6 FUNGAL-TYPE DOMAIN-CONTAINING PROTEIN"/>
    <property type="match status" value="1"/>
</dbReference>
<dbReference type="GO" id="GO:0000981">
    <property type="term" value="F:DNA-binding transcription factor activity, RNA polymerase II-specific"/>
    <property type="evidence" value="ECO:0007669"/>
    <property type="project" value="InterPro"/>
</dbReference>
<feature type="compositionally biased region" description="Low complexity" evidence="3">
    <location>
        <begin position="40"/>
        <end position="55"/>
    </location>
</feature>
<evidence type="ECO:0000256" key="1">
    <source>
        <dbReference type="ARBA" id="ARBA00004123"/>
    </source>
</evidence>
<dbReference type="InParanoid" id="A0A316YHH6"/>
<sequence>MNIDWVEGVFADDRGEGSSNGYYMHNQLDQGSFGGGMSMDGGASVSSGSSSSAAVPTNGASNASGGTPYTTGARGPKPYVCDNCRNRKLKCDRKFPCSRCVRGKVNCTYPVHHVRASSSSGAGTGAGTGADRAAAVARAGDAKGTSPHGNGNGNGNGSSSSSNNSSRRTSSSHGIALQDEQMGTALAIRQHNNSVSGYRRGSGLHQSLVVTGAPSASYVDKTWHDHLVSFFGANRQTALRTIIFLIQRVAPTIEHEHWFQICHIPTVVRAVTRPEEHHGVSPAVVFSLVATSLRTYNRQATPNSLMALEAVPGPTSENDLSEQIRICAETYLDQTMTSAAASREGLSASGWLGAAQAASLLLRLHPEFSARGFDLMKLAVHVARMPRLQEALEMESQRTNAISFDGPLFEKVGKDVARSDVKLEEAARMRLFPMWIAMRIGYAYPNIELPQSRFKPDEMQGAKIFTMWPDEADRPSTDLFKNAETRTRGLSVLSKCMSSWHLPASIDYADPPDGFRQLLRLIDDCDFLIDVVHDVINWAEPTPSRLTFAKFVNCAAHLQGVVIRRTGLAHHADLQDNIVAALQARQASPDFAGGFGATGGSPTSSNSPSSSGSSTIHTTSTSSAESIGGTASRKTRQPWQKDFNSAIFRAWNSICHTYMTELEVDYLAATHGASPINISKFQLDSAALYAAASNQYAQGVIGTYRLLGHPEPESNSTARELLEVAQGLANLIKRHRDLMGEQQTIVYQHQSHFPMETTSTMEPVVIQP</sequence>
<feature type="compositionally biased region" description="Low complexity" evidence="3">
    <location>
        <begin position="157"/>
        <end position="173"/>
    </location>
</feature>
<accession>A0A316YHH6</accession>
<dbReference type="GO" id="GO:0005634">
    <property type="term" value="C:nucleus"/>
    <property type="evidence" value="ECO:0007669"/>
    <property type="project" value="UniProtKB-SubCell"/>
</dbReference>
<dbReference type="Gene3D" id="4.10.240.10">
    <property type="entry name" value="Zn(2)-C6 fungal-type DNA-binding domain"/>
    <property type="match status" value="1"/>
</dbReference>
<name>A0A316YHH6_9BASI</name>
<comment type="subcellular location">
    <subcellularLocation>
        <location evidence="1">Nucleus</location>
    </subcellularLocation>
</comment>
<feature type="compositionally biased region" description="Low complexity" evidence="3">
    <location>
        <begin position="600"/>
        <end position="623"/>
    </location>
</feature>
<protein>
    <recommendedName>
        <fullName evidence="4">Zn(2)-C6 fungal-type domain-containing protein</fullName>
    </recommendedName>
</protein>
<dbReference type="EMBL" id="KZ819638">
    <property type="protein sequence ID" value="PWN88601.1"/>
    <property type="molecule type" value="Genomic_DNA"/>
</dbReference>
<keyword evidence="6" id="KW-1185">Reference proteome</keyword>
<feature type="region of interest" description="Disordered" evidence="3">
    <location>
        <begin position="34"/>
        <end position="72"/>
    </location>
</feature>
<dbReference type="OrthoDB" id="2269373at2759"/>
<dbReference type="SUPFAM" id="SSF57701">
    <property type="entry name" value="Zn2/Cys6 DNA-binding domain"/>
    <property type="match status" value="1"/>
</dbReference>
<organism evidence="5 6">
    <name type="scientific">Acaromyces ingoldii</name>
    <dbReference type="NCBI Taxonomy" id="215250"/>
    <lineage>
        <taxon>Eukaryota</taxon>
        <taxon>Fungi</taxon>
        <taxon>Dikarya</taxon>
        <taxon>Basidiomycota</taxon>
        <taxon>Ustilaginomycotina</taxon>
        <taxon>Exobasidiomycetes</taxon>
        <taxon>Exobasidiales</taxon>
        <taxon>Cryptobasidiaceae</taxon>
        <taxon>Acaromyces</taxon>
    </lineage>
</organism>